<protein>
    <submittedName>
        <fullName evidence="2">Oligopeptide-binding protein AppA</fullName>
    </submittedName>
</protein>
<dbReference type="Gene3D" id="3.40.190.10">
    <property type="entry name" value="Periplasmic binding protein-like II"/>
    <property type="match status" value="1"/>
</dbReference>
<dbReference type="PIRSF" id="PIRSF002741">
    <property type="entry name" value="MppA"/>
    <property type="match status" value="1"/>
</dbReference>
<keyword evidence="3" id="KW-1185">Reference proteome</keyword>
<dbReference type="CDD" id="cd00995">
    <property type="entry name" value="PBP2_NikA_DppA_OppA_like"/>
    <property type="match status" value="1"/>
</dbReference>
<dbReference type="KEGG" id="sfj:SAMEA4384070_2893"/>
<name>A0A240C643_SERFI</name>
<dbReference type="Pfam" id="PF00496">
    <property type="entry name" value="SBP_bac_5"/>
    <property type="match status" value="1"/>
</dbReference>
<dbReference type="Gene3D" id="3.90.76.10">
    <property type="entry name" value="Dipeptide-binding Protein, Domain 1"/>
    <property type="match status" value="1"/>
</dbReference>
<evidence type="ECO:0000259" key="1">
    <source>
        <dbReference type="Pfam" id="PF00496"/>
    </source>
</evidence>
<dbReference type="PANTHER" id="PTHR30290:SF81">
    <property type="entry name" value="OLIGOPEPTIDE-BINDING PROTEIN OPPA"/>
    <property type="match status" value="1"/>
</dbReference>
<dbReference type="PANTHER" id="PTHR30290">
    <property type="entry name" value="PERIPLASMIC BINDING COMPONENT OF ABC TRANSPORTER"/>
    <property type="match status" value="1"/>
</dbReference>
<dbReference type="SUPFAM" id="SSF53850">
    <property type="entry name" value="Periplasmic binding protein-like II"/>
    <property type="match status" value="1"/>
</dbReference>
<dbReference type="EMBL" id="LT906479">
    <property type="protein sequence ID" value="SNW02646.1"/>
    <property type="molecule type" value="Genomic_DNA"/>
</dbReference>
<dbReference type="InterPro" id="IPR030678">
    <property type="entry name" value="Peptide/Ni-bd"/>
</dbReference>
<sequence>MPVSLLDSPVAAHYSAINFVTFYQRVDEGQWVSGIKNNINKLLHNRLAPLALACALGISFSAQGETLAEGITPATDAGLVPTAAKLRKDTVVAGILEPQGIFNPYLFTNGWDENVTEVIFSRLIGLDSAGKPEGRLAESWQVSPDNLTYVIKLRPNLVYSDGSPLKAEDIAFTLTLLHDPAYDGETDIAPAHIQGGEAYKNGTADSISGLKVIDDRTLQITTTQAGATTLQLIGGPVLSKAYYGKDYRRGKLDGVRALSGKPLGNGPYIYDKYVPGQEIRFHANPNFYLGAPPMARFIYRVTNPATNFQLFQTGETDYDAFTAKPDDIEQLKLLGFANINLYSSSDYSRIDFNLRRPALQDKRVRQALIYGLDRQKLIAVVYQGYGTVANQPISPISWAYDPAGINPYAYDLDKAKRLLDEAGWKAGADGIRQKDGKRLELTLLVTKKLLNDALVPIAKDNYRRLGVVLKPQVLDFNALLAQRKTGNYDLASLSTSTLNDPHDGVRDFISSESETGYSNPQVDTLIGQANATLDIERRKPLYHRLYQTLAEDPPVILLGNRKVLSASSARVSGFKPDIYNGLVGSLPNVKLAR</sequence>
<evidence type="ECO:0000313" key="3">
    <source>
        <dbReference type="Proteomes" id="UP000215134"/>
    </source>
</evidence>
<organism evidence="2 3">
    <name type="scientific">Serratia ficaria</name>
    <dbReference type="NCBI Taxonomy" id="61651"/>
    <lineage>
        <taxon>Bacteria</taxon>
        <taxon>Pseudomonadati</taxon>
        <taxon>Pseudomonadota</taxon>
        <taxon>Gammaproteobacteria</taxon>
        <taxon>Enterobacterales</taxon>
        <taxon>Yersiniaceae</taxon>
        <taxon>Serratia</taxon>
    </lineage>
</organism>
<dbReference type="GO" id="GO:0030288">
    <property type="term" value="C:outer membrane-bounded periplasmic space"/>
    <property type="evidence" value="ECO:0007669"/>
    <property type="project" value="UniProtKB-ARBA"/>
</dbReference>
<reference evidence="2 3" key="1">
    <citation type="submission" date="2017-06" db="EMBL/GenBank/DDBJ databases">
        <authorList>
            <consortium name="Pathogen Informatics"/>
        </authorList>
    </citation>
    <scope>NUCLEOTIDE SEQUENCE [LARGE SCALE GENOMIC DNA]</scope>
    <source>
        <strain evidence="2 3">NCTC12148</strain>
    </source>
</reference>
<dbReference type="GO" id="GO:0043190">
    <property type="term" value="C:ATP-binding cassette (ABC) transporter complex"/>
    <property type="evidence" value="ECO:0007669"/>
    <property type="project" value="InterPro"/>
</dbReference>
<feature type="domain" description="Solute-binding protein family 5" evidence="1">
    <location>
        <begin position="131"/>
        <end position="513"/>
    </location>
</feature>
<dbReference type="Gene3D" id="3.10.105.10">
    <property type="entry name" value="Dipeptide-binding Protein, Domain 3"/>
    <property type="match status" value="1"/>
</dbReference>
<dbReference type="GO" id="GO:0015833">
    <property type="term" value="P:peptide transport"/>
    <property type="evidence" value="ECO:0007669"/>
    <property type="project" value="TreeGrafter"/>
</dbReference>
<dbReference type="Proteomes" id="UP000215134">
    <property type="component" value="Chromosome 1"/>
</dbReference>
<dbReference type="InterPro" id="IPR039424">
    <property type="entry name" value="SBP_5"/>
</dbReference>
<dbReference type="AlphaFoldDB" id="A0A240C643"/>
<dbReference type="STRING" id="1411141.GCA_001590885_00162"/>
<proteinExistence type="predicted"/>
<evidence type="ECO:0000313" key="2">
    <source>
        <dbReference type="EMBL" id="SNW02646.1"/>
    </source>
</evidence>
<gene>
    <name evidence="2" type="primary">appA_1</name>
    <name evidence="2" type="ORF">SAMEA4384070_02893</name>
</gene>
<dbReference type="InterPro" id="IPR000914">
    <property type="entry name" value="SBP_5_dom"/>
</dbReference>
<accession>A0A240C643</accession>
<dbReference type="GO" id="GO:1904680">
    <property type="term" value="F:peptide transmembrane transporter activity"/>
    <property type="evidence" value="ECO:0007669"/>
    <property type="project" value="TreeGrafter"/>
</dbReference>